<name>A0ABV0V992_9TELE</name>
<evidence type="ECO:0000313" key="1">
    <source>
        <dbReference type="EMBL" id="MEQ2253894.1"/>
    </source>
</evidence>
<organism evidence="1 2">
    <name type="scientific">Ilyodon furcidens</name>
    <name type="common">goldbreast splitfin</name>
    <dbReference type="NCBI Taxonomy" id="33524"/>
    <lineage>
        <taxon>Eukaryota</taxon>
        <taxon>Metazoa</taxon>
        <taxon>Chordata</taxon>
        <taxon>Craniata</taxon>
        <taxon>Vertebrata</taxon>
        <taxon>Euteleostomi</taxon>
        <taxon>Actinopterygii</taxon>
        <taxon>Neopterygii</taxon>
        <taxon>Teleostei</taxon>
        <taxon>Neoteleostei</taxon>
        <taxon>Acanthomorphata</taxon>
        <taxon>Ovalentaria</taxon>
        <taxon>Atherinomorphae</taxon>
        <taxon>Cyprinodontiformes</taxon>
        <taxon>Goodeidae</taxon>
        <taxon>Ilyodon</taxon>
    </lineage>
</organism>
<comment type="caution">
    <text evidence="1">The sequence shown here is derived from an EMBL/GenBank/DDBJ whole genome shotgun (WGS) entry which is preliminary data.</text>
</comment>
<sequence length="135" mass="15064">MFLGLRPQADGQTQSVRIVWYRAELMVPSRFNILYLSLLSGLRKAATTTTIIPQHKLSKCPINSTISIEKNSMTIQKTLVTTSASSHNFTQILLSHNHSSSVPVLSSHLGPDAKLPQSTTTTNMFNCWYEVVFLK</sequence>
<dbReference type="Proteomes" id="UP001482620">
    <property type="component" value="Unassembled WGS sequence"/>
</dbReference>
<keyword evidence="2" id="KW-1185">Reference proteome</keyword>
<dbReference type="EMBL" id="JAHRIQ010100756">
    <property type="protein sequence ID" value="MEQ2253894.1"/>
    <property type="molecule type" value="Genomic_DNA"/>
</dbReference>
<protein>
    <submittedName>
        <fullName evidence="1">Uncharacterized protein</fullName>
    </submittedName>
</protein>
<accession>A0ABV0V992</accession>
<evidence type="ECO:0000313" key="2">
    <source>
        <dbReference type="Proteomes" id="UP001482620"/>
    </source>
</evidence>
<reference evidence="1 2" key="1">
    <citation type="submission" date="2021-06" db="EMBL/GenBank/DDBJ databases">
        <authorList>
            <person name="Palmer J.M."/>
        </authorList>
    </citation>
    <scope>NUCLEOTIDE SEQUENCE [LARGE SCALE GENOMIC DNA]</scope>
    <source>
        <strain evidence="2">if_2019</strain>
        <tissue evidence="1">Muscle</tissue>
    </source>
</reference>
<proteinExistence type="predicted"/>
<gene>
    <name evidence="1" type="ORF">ILYODFUR_037231</name>
</gene>